<reference evidence="2" key="1">
    <citation type="submission" date="2020-05" db="EMBL/GenBank/DDBJ databases">
        <authorList>
            <person name="Chiriac C."/>
            <person name="Salcher M."/>
            <person name="Ghai R."/>
            <person name="Kavagutti S V."/>
        </authorList>
    </citation>
    <scope>NUCLEOTIDE SEQUENCE</scope>
</reference>
<evidence type="ECO:0000256" key="1">
    <source>
        <dbReference type="SAM" id="MobiDB-lite"/>
    </source>
</evidence>
<name>A0A6J6DTK0_9ZZZZ</name>
<proteinExistence type="predicted"/>
<dbReference type="AlphaFoldDB" id="A0A6J6DTK0"/>
<gene>
    <name evidence="2" type="ORF">UFOPK1572_01170</name>
</gene>
<dbReference type="EMBL" id="CAEZTC010000163">
    <property type="protein sequence ID" value="CAB4567257.1"/>
    <property type="molecule type" value="Genomic_DNA"/>
</dbReference>
<accession>A0A6J6DTK0</accession>
<organism evidence="2">
    <name type="scientific">freshwater metagenome</name>
    <dbReference type="NCBI Taxonomy" id="449393"/>
    <lineage>
        <taxon>unclassified sequences</taxon>
        <taxon>metagenomes</taxon>
        <taxon>ecological metagenomes</taxon>
    </lineage>
</organism>
<sequence>MIPGMPTSQPKTSKATHTPPAAPMVIQGTAQSSAKVAHFPKRVTAKRSIPNKVPTTITSAMDTSRIKITTPNHTGK</sequence>
<feature type="compositionally biased region" description="Polar residues" evidence="1">
    <location>
        <begin position="1"/>
        <end position="16"/>
    </location>
</feature>
<feature type="region of interest" description="Disordered" evidence="1">
    <location>
        <begin position="1"/>
        <end position="21"/>
    </location>
</feature>
<evidence type="ECO:0000313" key="2">
    <source>
        <dbReference type="EMBL" id="CAB4567257.1"/>
    </source>
</evidence>
<protein>
    <submittedName>
        <fullName evidence="2">Unannotated protein</fullName>
    </submittedName>
</protein>